<dbReference type="SUPFAM" id="SSF47413">
    <property type="entry name" value="lambda repressor-like DNA-binding domains"/>
    <property type="match status" value="1"/>
</dbReference>
<dbReference type="RefSeq" id="WP_081706474.1">
    <property type="nucleotide sequence ID" value="NZ_CP188034.1"/>
</dbReference>
<evidence type="ECO:0000259" key="1">
    <source>
        <dbReference type="PROSITE" id="PS50943"/>
    </source>
</evidence>
<dbReference type="EMBL" id="PYEP01000005">
    <property type="protein sequence ID" value="PSN07383.1"/>
    <property type="molecule type" value="Genomic_DNA"/>
</dbReference>
<dbReference type="Proteomes" id="UP000240212">
    <property type="component" value="Unassembled WGS sequence"/>
</dbReference>
<evidence type="ECO:0000313" key="2">
    <source>
        <dbReference type="EMBL" id="PSN07383.1"/>
    </source>
</evidence>
<dbReference type="AlphaFoldDB" id="A0A2P8VII8"/>
<dbReference type="Gene3D" id="1.10.260.40">
    <property type="entry name" value="lambda repressor-like DNA-binding domains"/>
    <property type="match status" value="1"/>
</dbReference>
<dbReference type="PROSITE" id="PS50943">
    <property type="entry name" value="HTH_CROC1"/>
    <property type="match status" value="1"/>
</dbReference>
<organism evidence="2 3">
    <name type="scientific">Siccibacter turicensis</name>
    <dbReference type="NCBI Taxonomy" id="357233"/>
    <lineage>
        <taxon>Bacteria</taxon>
        <taxon>Pseudomonadati</taxon>
        <taxon>Pseudomonadota</taxon>
        <taxon>Gammaproteobacteria</taxon>
        <taxon>Enterobacterales</taxon>
        <taxon>Enterobacteriaceae</taxon>
        <taxon>Siccibacter</taxon>
    </lineage>
</organism>
<dbReference type="InterPro" id="IPR010982">
    <property type="entry name" value="Lambda_DNA-bd_dom_sf"/>
</dbReference>
<feature type="domain" description="HTH cro/C1-type" evidence="1">
    <location>
        <begin position="21"/>
        <end position="75"/>
    </location>
</feature>
<comment type="caution">
    <text evidence="2">The sequence shown here is derived from an EMBL/GenBank/DDBJ whole genome shotgun (WGS) entry which is preliminary data.</text>
</comment>
<dbReference type="Pfam" id="PF13560">
    <property type="entry name" value="HTH_31"/>
    <property type="match status" value="1"/>
</dbReference>
<keyword evidence="3" id="KW-1185">Reference proteome</keyword>
<dbReference type="CDD" id="cd00093">
    <property type="entry name" value="HTH_XRE"/>
    <property type="match status" value="1"/>
</dbReference>
<dbReference type="SMART" id="SM00530">
    <property type="entry name" value="HTH_XRE"/>
    <property type="match status" value="1"/>
</dbReference>
<name>A0A2P8VII8_9ENTR</name>
<dbReference type="STRING" id="1388748.GCA_000463155_03753"/>
<evidence type="ECO:0000313" key="3">
    <source>
        <dbReference type="Proteomes" id="UP000240212"/>
    </source>
</evidence>
<dbReference type="InterPro" id="IPR001387">
    <property type="entry name" value="Cro/C1-type_HTH"/>
</dbReference>
<accession>A0A2P8VII8</accession>
<gene>
    <name evidence="2" type="ORF">C7G83_13210</name>
</gene>
<dbReference type="GO" id="GO:0003677">
    <property type="term" value="F:DNA binding"/>
    <property type="evidence" value="ECO:0007669"/>
    <property type="project" value="InterPro"/>
</dbReference>
<proteinExistence type="predicted"/>
<sequence length="78" mass="8816">MTSMTLSEDDISEEVALLRQLTQWRESAGLSRAQVAERMGVKPPAISRLERNITRATWNTLRRYAEACGVKIALTNRP</sequence>
<dbReference type="OrthoDB" id="7065101at2"/>
<protein>
    <submittedName>
        <fullName evidence="2">XRE family transcriptional regulator</fullName>
    </submittedName>
</protein>
<reference evidence="2 3" key="1">
    <citation type="submission" date="2018-03" db="EMBL/GenBank/DDBJ databases">
        <title>Draft genome sequence of the first documented clinical Siccibacter turicensis isolate in Austria.</title>
        <authorList>
            <person name="Lepuschitz S."/>
            <person name="Pekard-Amenitsch S."/>
            <person name="Haunold R."/>
            <person name="Schill S."/>
            <person name="Mach R."/>
            <person name="Allerberger F."/>
            <person name="Ruppitsch W."/>
            <person name="Forsythe S.J."/>
        </authorList>
    </citation>
    <scope>NUCLEOTIDE SEQUENCE [LARGE SCALE GENOMIC DNA]</scope>
    <source>
        <strain evidence="2 3">6100069499-17</strain>
    </source>
</reference>